<dbReference type="InterPro" id="IPR036316">
    <property type="entry name" value="Pili_assmbl_chap_C_dom_sf"/>
</dbReference>
<evidence type="ECO:0000259" key="10">
    <source>
        <dbReference type="Pfam" id="PF02753"/>
    </source>
</evidence>
<dbReference type="PRINTS" id="PR00969">
    <property type="entry name" value="CHAPERONPILI"/>
</dbReference>
<evidence type="ECO:0000313" key="11">
    <source>
        <dbReference type="EMBL" id="TCT30998.1"/>
    </source>
</evidence>
<comment type="caution">
    <text evidence="11">The sequence shown here is derived from an EMBL/GenBank/DDBJ whole genome shotgun (WGS) entry which is preliminary data.</text>
</comment>
<dbReference type="PROSITE" id="PS00635">
    <property type="entry name" value="PILI_CHAPERONE"/>
    <property type="match status" value="1"/>
</dbReference>
<comment type="subcellular location">
    <subcellularLocation>
        <location evidence="1 8">Periplasm</location>
    </subcellularLocation>
</comment>
<dbReference type="InterPro" id="IPR016148">
    <property type="entry name" value="Pili_assmbl_chaperone_C"/>
</dbReference>
<dbReference type="PANTHER" id="PTHR30251:SF2">
    <property type="entry name" value="FIMBRIAL CHAPERONE YADV-RELATED"/>
    <property type="match status" value="1"/>
</dbReference>
<gene>
    <name evidence="11" type="ORF">EC835_108147</name>
</gene>
<evidence type="ECO:0000256" key="1">
    <source>
        <dbReference type="ARBA" id="ARBA00004418"/>
    </source>
</evidence>
<evidence type="ECO:0000256" key="5">
    <source>
        <dbReference type="ARBA" id="ARBA00022764"/>
    </source>
</evidence>
<evidence type="ECO:0000313" key="12">
    <source>
        <dbReference type="Proteomes" id="UP000295055"/>
    </source>
</evidence>
<evidence type="ECO:0000256" key="3">
    <source>
        <dbReference type="ARBA" id="ARBA00022558"/>
    </source>
</evidence>
<evidence type="ECO:0000256" key="8">
    <source>
        <dbReference type="RuleBase" id="RU003918"/>
    </source>
</evidence>
<dbReference type="InterPro" id="IPR001829">
    <property type="entry name" value="Pili_assmbl_chaperone_bac"/>
</dbReference>
<dbReference type="PANTHER" id="PTHR30251">
    <property type="entry name" value="PILUS ASSEMBLY CHAPERONE"/>
    <property type="match status" value="1"/>
</dbReference>
<keyword evidence="5" id="KW-0574">Periplasm</keyword>
<dbReference type="AlphaFoldDB" id="A0A4R3NMD7"/>
<dbReference type="FunFam" id="2.60.40.10:FF:000458">
    <property type="entry name" value="Molecular chaperone FimC"/>
    <property type="match status" value="1"/>
</dbReference>
<dbReference type="Proteomes" id="UP000295055">
    <property type="component" value="Unassembled WGS sequence"/>
</dbReference>
<keyword evidence="3" id="KW-1029">Fimbrium biogenesis</keyword>
<evidence type="ECO:0000256" key="2">
    <source>
        <dbReference type="ARBA" id="ARBA00007399"/>
    </source>
</evidence>
<dbReference type="GO" id="GO:0071555">
    <property type="term" value="P:cell wall organization"/>
    <property type="evidence" value="ECO:0007669"/>
    <property type="project" value="InterPro"/>
</dbReference>
<reference evidence="11 12" key="1">
    <citation type="submission" date="2019-03" db="EMBL/GenBank/DDBJ databases">
        <title>Genomic analyses of the natural microbiome of Caenorhabditis elegans.</title>
        <authorList>
            <person name="Samuel B."/>
        </authorList>
    </citation>
    <scope>NUCLEOTIDE SEQUENCE [LARGE SCALE GENOMIC DNA]</scope>
    <source>
        <strain evidence="11 12">JUb102</strain>
    </source>
</reference>
<evidence type="ECO:0000256" key="4">
    <source>
        <dbReference type="ARBA" id="ARBA00022729"/>
    </source>
</evidence>
<organism evidence="11 12">
    <name type="scientific">Providencia alcalifaciens</name>
    <dbReference type="NCBI Taxonomy" id="126385"/>
    <lineage>
        <taxon>Bacteria</taxon>
        <taxon>Pseudomonadati</taxon>
        <taxon>Pseudomonadota</taxon>
        <taxon>Gammaproteobacteria</taxon>
        <taxon>Enterobacterales</taxon>
        <taxon>Morganellaceae</taxon>
        <taxon>Providencia</taxon>
    </lineage>
</organism>
<comment type="similarity">
    <text evidence="2 8">Belongs to the periplasmic pilus chaperone family.</text>
</comment>
<keyword evidence="4" id="KW-0732">Signal</keyword>
<dbReference type="SUPFAM" id="SSF49584">
    <property type="entry name" value="Periplasmic chaperone C-domain"/>
    <property type="match status" value="1"/>
</dbReference>
<dbReference type="Pfam" id="PF00345">
    <property type="entry name" value="PapD_N"/>
    <property type="match status" value="1"/>
</dbReference>
<evidence type="ECO:0000259" key="9">
    <source>
        <dbReference type="Pfam" id="PF00345"/>
    </source>
</evidence>
<feature type="domain" description="Pili assembly chaperone C-terminal" evidence="10">
    <location>
        <begin position="159"/>
        <end position="215"/>
    </location>
</feature>
<dbReference type="InterPro" id="IPR008962">
    <property type="entry name" value="PapD-like_sf"/>
</dbReference>
<dbReference type="InterPro" id="IPR050643">
    <property type="entry name" value="Periplasmic_pilus_chap"/>
</dbReference>
<proteinExistence type="inferred from homology"/>
<protein>
    <submittedName>
        <fullName evidence="11">P pilus assembly chaperone PapD</fullName>
    </submittedName>
</protein>
<dbReference type="InterPro" id="IPR018046">
    <property type="entry name" value="Pili_assmbl_chaperone_CS"/>
</dbReference>
<name>A0A4R3NMD7_9GAMM</name>
<dbReference type="Gene3D" id="2.60.40.10">
    <property type="entry name" value="Immunoglobulins"/>
    <property type="match status" value="2"/>
</dbReference>
<dbReference type="SUPFAM" id="SSF49354">
    <property type="entry name" value="PapD-like"/>
    <property type="match status" value="1"/>
</dbReference>
<dbReference type="RefSeq" id="WP_132496908.1">
    <property type="nucleotide sequence ID" value="NZ_SMAS01000008.1"/>
</dbReference>
<accession>A0A4R3NMD7</accession>
<feature type="domain" description="Pili assembly chaperone N-terminal" evidence="9">
    <location>
        <begin position="21"/>
        <end position="136"/>
    </location>
</feature>
<dbReference type="OrthoDB" id="9131059at2"/>
<dbReference type="InterPro" id="IPR016147">
    <property type="entry name" value="Pili_assmbl_chaperone_N"/>
</dbReference>
<keyword evidence="6 8" id="KW-0143">Chaperone</keyword>
<dbReference type="EMBL" id="SMAS01000008">
    <property type="protein sequence ID" value="TCT30998.1"/>
    <property type="molecule type" value="Genomic_DNA"/>
</dbReference>
<evidence type="ECO:0000256" key="7">
    <source>
        <dbReference type="ARBA" id="ARBA00023319"/>
    </source>
</evidence>
<dbReference type="Pfam" id="PF02753">
    <property type="entry name" value="PapD_C"/>
    <property type="match status" value="1"/>
</dbReference>
<evidence type="ECO:0000256" key="6">
    <source>
        <dbReference type="ARBA" id="ARBA00023186"/>
    </source>
</evidence>
<sequence>MKSIITIFIFLFTLISTANAGVIIGGTRVIYPEGKKDVSISVENPDKIPYLIQSWIENANEGKQTDFTITPPLFRLNQEKTNALRIFLTQDSLPKDRESLFWLNVKTIPATEKKSENSLKIAFKTQMKLIYRPDSLTNVDFNEEQKKLKWSKNSKAITVNNPTPYYMNFQSIKFNGKSAENISYVAPFSEKSFNINNPELHGTIKWEVINDYGSANNPAEIKI</sequence>
<keyword evidence="7" id="KW-0393">Immunoglobulin domain</keyword>
<dbReference type="GO" id="GO:0030288">
    <property type="term" value="C:outer membrane-bounded periplasmic space"/>
    <property type="evidence" value="ECO:0007669"/>
    <property type="project" value="InterPro"/>
</dbReference>
<dbReference type="InterPro" id="IPR013783">
    <property type="entry name" value="Ig-like_fold"/>
</dbReference>